<keyword evidence="3" id="KW-0731">Sigma factor</keyword>
<dbReference type="GO" id="GO:0006352">
    <property type="term" value="P:DNA-templated transcription initiation"/>
    <property type="evidence" value="ECO:0007669"/>
    <property type="project" value="InterPro"/>
</dbReference>
<dbReference type="InterPro" id="IPR039425">
    <property type="entry name" value="RNA_pol_sigma-70-like"/>
</dbReference>
<dbReference type="AlphaFoldDB" id="A0AAJ5WYM2"/>
<keyword evidence="4" id="KW-0804">Transcription</keyword>
<dbReference type="InterPro" id="IPR013249">
    <property type="entry name" value="RNA_pol_sigma70_r4_t2"/>
</dbReference>
<protein>
    <submittedName>
        <fullName evidence="7">RNA polymerase sigma-70 factor</fullName>
    </submittedName>
</protein>
<dbReference type="SUPFAM" id="SSF88659">
    <property type="entry name" value="Sigma3 and sigma4 domains of RNA polymerase sigma factors"/>
    <property type="match status" value="1"/>
</dbReference>
<dbReference type="PANTHER" id="PTHR43133:SF46">
    <property type="entry name" value="RNA POLYMERASE SIGMA-70 FACTOR ECF SUBFAMILY"/>
    <property type="match status" value="1"/>
</dbReference>
<proteinExistence type="inferred from homology"/>
<dbReference type="InterPro" id="IPR007627">
    <property type="entry name" value="RNA_pol_sigma70_r2"/>
</dbReference>
<reference evidence="7" key="1">
    <citation type="submission" date="2023-03" db="EMBL/GenBank/DDBJ databases">
        <title>Andean soil-derived lignocellulolytic bacterial consortium as a source of novel taxa and putative plastic-active enzymes.</title>
        <authorList>
            <person name="Diaz-Garcia L."/>
            <person name="Chuvochina M."/>
            <person name="Feuerriegel G."/>
            <person name="Bunk B."/>
            <person name="Sproer C."/>
            <person name="Streit W.R."/>
            <person name="Rodriguez L.M."/>
            <person name="Overmann J."/>
            <person name="Jimenez D.J."/>
        </authorList>
    </citation>
    <scope>NUCLEOTIDE SEQUENCE</scope>
    <source>
        <strain evidence="7">MAG 7</strain>
    </source>
</reference>
<dbReference type="InterPro" id="IPR014327">
    <property type="entry name" value="RNA_pol_sigma70_bacteroid"/>
</dbReference>
<evidence type="ECO:0000259" key="6">
    <source>
        <dbReference type="Pfam" id="PF08281"/>
    </source>
</evidence>
<sequence>MNLLKASNEAAFTAIYNRYWDKLFSIASHTLGSAQEAEEVVHDVFLKLWRLRTTDPSIDNLPAYLATAVKYTVLNRLRANGRRKQLLEGWPAADTADNPMETSLREKELMDELALTIQQLPARCQFVFRLSREQQYSAKEIARELGVSVSTVDAHLGKALRTLRLHFHKLLFLFFLFA</sequence>
<dbReference type="Pfam" id="PF08281">
    <property type="entry name" value="Sigma70_r4_2"/>
    <property type="match status" value="1"/>
</dbReference>
<dbReference type="Proteomes" id="UP001220610">
    <property type="component" value="Chromosome"/>
</dbReference>
<feature type="domain" description="RNA polymerase sigma factor 70 region 4 type 2" evidence="6">
    <location>
        <begin position="112"/>
        <end position="163"/>
    </location>
</feature>
<name>A0AAJ5WYM2_9BACT</name>
<dbReference type="InterPro" id="IPR013325">
    <property type="entry name" value="RNA_pol_sigma_r2"/>
</dbReference>
<dbReference type="PANTHER" id="PTHR43133">
    <property type="entry name" value="RNA POLYMERASE ECF-TYPE SIGMA FACTO"/>
    <property type="match status" value="1"/>
</dbReference>
<evidence type="ECO:0000259" key="5">
    <source>
        <dbReference type="Pfam" id="PF04542"/>
    </source>
</evidence>
<dbReference type="InterPro" id="IPR036388">
    <property type="entry name" value="WH-like_DNA-bd_sf"/>
</dbReference>
<dbReference type="InterPro" id="IPR013324">
    <property type="entry name" value="RNA_pol_sigma_r3/r4-like"/>
</dbReference>
<evidence type="ECO:0000313" key="8">
    <source>
        <dbReference type="Proteomes" id="UP001220610"/>
    </source>
</evidence>
<dbReference type="Gene3D" id="1.10.10.10">
    <property type="entry name" value="Winged helix-like DNA-binding domain superfamily/Winged helix DNA-binding domain"/>
    <property type="match status" value="1"/>
</dbReference>
<dbReference type="InterPro" id="IPR014284">
    <property type="entry name" value="RNA_pol_sigma-70_dom"/>
</dbReference>
<evidence type="ECO:0000256" key="4">
    <source>
        <dbReference type="ARBA" id="ARBA00023163"/>
    </source>
</evidence>
<dbReference type="Pfam" id="PF04542">
    <property type="entry name" value="Sigma70_r2"/>
    <property type="match status" value="1"/>
</dbReference>
<gene>
    <name evidence="7" type="ORF">P0Y53_10120</name>
</gene>
<dbReference type="GO" id="GO:0016987">
    <property type="term" value="F:sigma factor activity"/>
    <property type="evidence" value="ECO:0007669"/>
    <property type="project" value="UniProtKB-KW"/>
</dbReference>
<dbReference type="Gene3D" id="1.10.1740.10">
    <property type="match status" value="1"/>
</dbReference>
<evidence type="ECO:0000313" key="7">
    <source>
        <dbReference type="EMBL" id="WEK37858.1"/>
    </source>
</evidence>
<dbReference type="NCBIfam" id="TIGR02985">
    <property type="entry name" value="Sig70_bacteroi1"/>
    <property type="match status" value="1"/>
</dbReference>
<comment type="similarity">
    <text evidence="1">Belongs to the sigma-70 factor family. ECF subfamily.</text>
</comment>
<evidence type="ECO:0000256" key="2">
    <source>
        <dbReference type="ARBA" id="ARBA00023015"/>
    </source>
</evidence>
<keyword evidence="2" id="KW-0805">Transcription regulation</keyword>
<evidence type="ECO:0000256" key="1">
    <source>
        <dbReference type="ARBA" id="ARBA00010641"/>
    </source>
</evidence>
<accession>A0AAJ5WYM2</accession>
<dbReference type="EMBL" id="CP119311">
    <property type="protein sequence ID" value="WEK37858.1"/>
    <property type="molecule type" value="Genomic_DNA"/>
</dbReference>
<evidence type="ECO:0000256" key="3">
    <source>
        <dbReference type="ARBA" id="ARBA00023082"/>
    </source>
</evidence>
<dbReference type="SUPFAM" id="SSF88946">
    <property type="entry name" value="Sigma2 domain of RNA polymerase sigma factors"/>
    <property type="match status" value="1"/>
</dbReference>
<feature type="domain" description="RNA polymerase sigma-70 region 2" evidence="5">
    <location>
        <begin position="15"/>
        <end position="83"/>
    </location>
</feature>
<dbReference type="NCBIfam" id="TIGR02937">
    <property type="entry name" value="sigma70-ECF"/>
    <property type="match status" value="1"/>
</dbReference>
<dbReference type="GO" id="GO:0003677">
    <property type="term" value="F:DNA binding"/>
    <property type="evidence" value="ECO:0007669"/>
    <property type="project" value="InterPro"/>
</dbReference>
<organism evidence="7 8">
    <name type="scientific">Candidatus Pseudobacter hemicellulosilyticus</name>
    <dbReference type="NCBI Taxonomy" id="3121375"/>
    <lineage>
        <taxon>Bacteria</taxon>
        <taxon>Pseudomonadati</taxon>
        <taxon>Bacteroidota</taxon>
        <taxon>Chitinophagia</taxon>
        <taxon>Chitinophagales</taxon>
        <taxon>Chitinophagaceae</taxon>
        <taxon>Pseudobacter</taxon>
    </lineage>
</organism>